<evidence type="ECO:0000313" key="2">
    <source>
        <dbReference type="EMBL" id="MYD89416.1"/>
    </source>
</evidence>
<dbReference type="Pfam" id="PF00496">
    <property type="entry name" value="SBP_bac_5"/>
    <property type="match status" value="1"/>
</dbReference>
<dbReference type="CDD" id="cd08500">
    <property type="entry name" value="PBP2_NikA_DppA_OppA_like_4"/>
    <property type="match status" value="1"/>
</dbReference>
<name>A0A6B1DRD7_9CHLR</name>
<sequence length="695" mass="77156">MSDNELHPIPMIIRAPTGSGWSDSLVACFCAPWMVNGRGCRPAPGGASMKNRARHVPLLTAVLLLLMLALAACGGAPEEPEAMPAEADEAAAMEESKEAPMLAAMVAAGELPPLDERLPKNPMVVPVTESIGQYGGTWRSGLLGQADAPWVIRTMAYEPTMRWKPDLTGTIPNVAESVTVNDEGTEFTLGLREGMRWSDGEPFTADDVLFWYEAHIVNDEVSPVKPLWMRPGGTLGTVTKVDDYTVTFSFGAPHGLFLSQLGGQRTFEPAHYLEQFHPGYSDAEDVQAIVDEMSLANWVALWGNRRNILNNVDLPVVFGWHLTQPASSATQMVSERNPYYWKVDPEGNQLPYIDKLVYPIVESVEVQVLKALAGEVDMQDRHIATPGNKAQFFDGKEAGDYDFFTVEYAWETPVSMGLNLAHPDENLRSIFLEKDFRIALSVAFDRQAIIDVIYIGDGEPRQPAPLAESPWYNEQLAYQYTEFDPDQANALLDDLGYAMGPDGVRLGPDGEKISFDINVIAAFEPWAEIMNLVAGYWADVGIEANVVQLERSLFYERKAAYDFDMAVWTGADGIALVMDPRSYFAFSTESLFGVAWADWWRSGGSRGVEPPAAAQQQQALYDELAVTVDPAEKDRIMNEILDIAAEQFWIFGLTKYYKGYGIVKNNFKNVPDTVWQWHVSAAPAQTNPEQYYIEQ</sequence>
<dbReference type="PANTHER" id="PTHR30290:SF62">
    <property type="entry name" value="OLIGOPEPTIDE ABC TRANSPORTER, PERIPLASMIC OLIGOPEPTIDE-BINDING PROTEIN"/>
    <property type="match status" value="1"/>
</dbReference>
<dbReference type="Gene3D" id="3.10.105.10">
    <property type="entry name" value="Dipeptide-binding Protein, Domain 3"/>
    <property type="match status" value="1"/>
</dbReference>
<evidence type="ECO:0000259" key="1">
    <source>
        <dbReference type="Pfam" id="PF00496"/>
    </source>
</evidence>
<dbReference type="SUPFAM" id="SSF53850">
    <property type="entry name" value="Periplasmic binding protein-like II"/>
    <property type="match status" value="1"/>
</dbReference>
<dbReference type="AlphaFoldDB" id="A0A6B1DRD7"/>
<proteinExistence type="predicted"/>
<dbReference type="GO" id="GO:1904680">
    <property type="term" value="F:peptide transmembrane transporter activity"/>
    <property type="evidence" value="ECO:0007669"/>
    <property type="project" value="TreeGrafter"/>
</dbReference>
<dbReference type="InterPro" id="IPR039424">
    <property type="entry name" value="SBP_5"/>
</dbReference>
<dbReference type="GO" id="GO:0015833">
    <property type="term" value="P:peptide transport"/>
    <property type="evidence" value="ECO:0007669"/>
    <property type="project" value="TreeGrafter"/>
</dbReference>
<comment type="caution">
    <text evidence="2">The sequence shown here is derived from an EMBL/GenBank/DDBJ whole genome shotgun (WGS) entry which is preliminary data.</text>
</comment>
<dbReference type="PANTHER" id="PTHR30290">
    <property type="entry name" value="PERIPLASMIC BINDING COMPONENT OF ABC TRANSPORTER"/>
    <property type="match status" value="1"/>
</dbReference>
<dbReference type="InterPro" id="IPR000914">
    <property type="entry name" value="SBP_5_dom"/>
</dbReference>
<dbReference type="EMBL" id="VXPY01000019">
    <property type="protein sequence ID" value="MYD89416.1"/>
    <property type="molecule type" value="Genomic_DNA"/>
</dbReference>
<gene>
    <name evidence="2" type="ORF">F4Y08_03615</name>
</gene>
<feature type="domain" description="Solute-binding protein family 5" evidence="1">
    <location>
        <begin position="171"/>
        <end position="572"/>
    </location>
</feature>
<reference evidence="2" key="1">
    <citation type="submission" date="2019-09" db="EMBL/GenBank/DDBJ databases">
        <title>Characterisation of the sponge microbiome using genome-centric metagenomics.</title>
        <authorList>
            <person name="Engelberts J.P."/>
            <person name="Robbins S.J."/>
            <person name="De Goeij J.M."/>
            <person name="Aranda M."/>
            <person name="Bell S.C."/>
            <person name="Webster N.S."/>
        </authorList>
    </citation>
    <scope>NUCLEOTIDE SEQUENCE</scope>
    <source>
        <strain evidence="2">SB0662_bin_9</strain>
    </source>
</reference>
<dbReference type="Gene3D" id="3.40.190.10">
    <property type="entry name" value="Periplasmic binding protein-like II"/>
    <property type="match status" value="1"/>
</dbReference>
<organism evidence="2">
    <name type="scientific">Caldilineaceae bacterium SB0662_bin_9</name>
    <dbReference type="NCBI Taxonomy" id="2605258"/>
    <lineage>
        <taxon>Bacteria</taxon>
        <taxon>Bacillati</taxon>
        <taxon>Chloroflexota</taxon>
        <taxon>Caldilineae</taxon>
        <taxon>Caldilineales</taxon>
        <taxon>Caldilineaceae</taxon>
    </lineage>
</organism>
<accession>A0A6B1DRD7</accession>
<protein>
    <submittedName>
        <fullName evidence="2">ABC transporter substrate-binding protein</fullName>
    </submittedName>
</protein>